<dbReference type="Proteomes" id="UP001060414">
    <property type="component" value="Chromosome"/>
</dbReference>
<feature type="domain" description="Hydantoinase A/oxoprolinase" evidence="1">
    <location>
        <begin position="199"/>
        <end position="479"/>
    </location>
</feature>
<name>A0ABY5ZGF1_9BACT</name>
<evidence type="ECO:0000259" key="3">
    <source>
        <dbReference type="Pfam" id="PF19278"/>
    </source>
</evidence>
<proteinExistence type="predicted"/>
<feature type="domain" description="Acetophenone carboxylase-like C-terminal" evidence="3">
    <location>
        <begin position="493"/>
        <end position="650"/>
    </location>
</feature>
<feature type="domain" description="Hydantoinase/oxoprolinase N-terminal" evidence="2">
    <location>
        <begin position="11"/>
        <end position="178"/>
    </location>
</feature>
<dbReference type="InterPro" id="IPR045079">
    <property type="entry name" value="Oxoprolinase-like"/>
</dbReference>
<gene>
    <name evidence="4" type="ORF">L9S41_11065</name>
</gene>
<organism evidence="4 5">
    <name type="scientific">Geoalkalibacter halelectricus</name>
    <dbReference type="NCBI Taxonomy" id="2847045"/>
    <lineage>
        <taxon>Bacteria</taxon>
        <taxon>Pseudomonadati</taxon>
        <taxon>Thermodesulfobacteriota</taxon>
        <taxon>Desulfuromonadia</taxon>
        <taxon>Desulfuromonadales</taxon>
        <taxon>Geoalkalibacteraceae</taxon>
        <taxon>Geoalkalibacter</taxon>
    </lineage>
</organism>
<dbReference type="Pfam" id="PF19278">
    <property type="entry name" value="Hydant_A_C"/>
    <property type="match status" value="1"/>
</dbReference>
<sequence>MKKSTDSLPLIGVDTGGTFTDLVLLEGERVRTWKLPSTPGDPSRAVLDGIRHLLGDRPAVVCHGSTVATNALLEGKGAPVALVVTQGFRDLLLIGRQNRPELYALHPRRPLPLVRREHVVEVRERITAEGEVEIALDDAEITRVVEAVRAIGCPSAALCLLHSYLRPDHEQALAAALEAAGLRVSASHRILPEYREFERASTTAVNAAVAPVMSRYLSRLQQGFGGVPLRIMQSNGGIIKAERAGAEAVRTFLSGPAGGMVGAFATAKAAGCERLITFDMGGTSTDVSLCDGDIPLTSETVLAGWPLKVPMIDIHTVGAGGGSIARLDAGGALRVGPRSAGADPGPACYGRGTEVTVTDANLYLGRLLPDHFLGGRMRLHVERCRNVIEDLARAADLPPQRLAEGVVEVVEATMAGALRVVSVARGYDPRNFTLLPFGGAGGLHACALADKLAIPRILIPVHPGLLSAVGLVLADTVRDYSLSILRPGHTPYAELRDQFAPLNAQAKEDMAAEGWAEDALVYEYSCDVRYRGQSFEVNVPFGEHFHADFHARHETLYGYRDDARAVEVVTLRLRAIGRGPHPDITYGLCREGELRPLLSTPVHFAGHTSDWPVYAREELPCGARFSGPALVVEETATHLIAPGWRAGVDRRGNLLLDRAGRLPS</sequence>
<evidence type="ECO:0000259" key="2">
    <source>
        <dbReference type="Pfam" id="PF05378"/>
    </source>
</evidence>
<accession>A0ABY5ZGF1</accession>
<evidence type="ECO:0000313" key="5">
    <source>
        <dbReference type="Proteomes" id="UP001060414"/>
    </source>
</evidence>
<dbReference type="Pfam" id="PF05378">
    <property type="entry name" value="Hydant_A_N"/>
    <property type="match status" value="1"/>
</dbReference>
<dbReference type="InterPro" id="IPR049517">
    <property type="entry name" value="ACX-like_C"/>
</dbReference>
<dbReference type="RefSeq" id="WP_260746587.1">
    <property type="nucleotide sequence ID" value="NZ_CP092109.1"/>
</dbReference>
<dbReference type="Pfam" id="PF01968">
    <property type="entry name" value="Hydantoinase_A"/>
    <property type="match status" value="1"/>
</dbReference>
<dbReference type="InterPro" id="IPR008040">
    <property type="entry name" value="Hydant_A_N"/>
</dbReference>
<protein>
    <submittedName>
        <fullName evidence="4">Hydantoinase/oxoprolinase family protein</fullName>
    </submittedName>
</protein>
<dbReference type="PANTHER" id="PTHR11365:SF23">
    <property type="entry name" value="HYPOTHETICAL 5-OXOPROLINASE (EUROFUNG)-RELATED"/>
    <property type="match status" value="1"/>
</dbReference>
<dbReference type="EMBL" id="CP092109">
    <property type="protein sequence ID" value="UWZ78238.1"/>
    <property type="molecule type" value="Genomic_DNA"/>
</dbReference>
<reference evidence="4" key="1">
    <citation type="journal article" date="2022" name="Environ. Microbiol.">
        <title>Geoalkalibacter halelectricus SAP #1 sp. nov. possessing extracellular electron transfer and mineral#reducing capabilities from a haloalkaline environment.</title>
        <authorList>
            <person name="Yadav S."/>
            <person name="Singh R."/>
            <person name="Sundharam S.S."/>
            <person name="Chaudhary S."/>
            <person name="Krishnamurthi S."/>
            <person name="Patil S.A."/>
        </authorList>
    </citation>
    <scope>NUCLEOTIDE SEQUENCE</scope>
    <source>
        <strain evidence="4">SAP-1</strain>
    </source>
</reference>
<evidence type="ECO:0000313" key="4">
    <source>
        <dbReference type="EMBL" id="UWZ78238.1"/>
    </source>
</evidence>
<dbReference type="PANTHER" id="PTHR11365">
    <property type="entry name" value="5-OXOPROLINASE RELATED"/>
    <property type="match status" value="1"/>
</dbReference>
<evidence type="ECO:0000259" key="1">
    <source>
        <dbReference type="Pfam" id="PF01968"/>
    </source>
</evidence>
<keyword evidence="5" id="KW-1185">Reference proteome</keyword>
<dbReference type="InterPro" id="IPR002821">
    <property type="entry name" value="Hydantoinase_A"/>
</dbReference>